<dbReference type="PANTHER" id="PTHR10117:SF54">
    <property type="entry name" value="TRANSIENT RECEPTOR POTENTIAL-GAMMA PROTEIN"/>
    <property type="match status" value="1"/>
</dbReference>
<dbReference type="Gene3D" id="1.25.40.20">
    <property type="entry name" value="Ankyrin repeat-containing domain"/>
    <property type="match status" value="1"/>
</dbReference>
<feature type="region of interest" description="Disordered" evidence="9">
    <location>
        <begin position="895"/>
        <end position="1102"/>
    </location>
</feature>
<dbReference type="SUPFAM" id="SSF48403">
    <property type="entry name" value="Ankyrin repeat"/>
    <property type="match status" value="1"/>
</dbReference>
<dbReference type="PANTHER" id="PTHR10117">
    <property type="entry name" value="TRANSIENT RECEPTOR POTENTIAL CHANNEL"/>
    <property type="match status" value="1"/>
</dbReference>
<keyword evidence="4 10" id="KW-1133">Transmembrane helix</keyword>
<evidence type="ECO:0000256" key="6">
    <source>
        <dbReference type="ARBA" id="ARBA00023136"/>
    </source>
</evidence>
<feature type="transmembrane region" description="Helical" evidence="10">
    <location>
        <begin position="441"/>
        <end position="464"/>
    </location>
</feature>
<feature type="compositionally biased region" description="Polar residues" evidence="9">
    <location>
        <begin position="1081"/>
        <end position="1091"/>
    </location>
</feature>
<evidence type="ECO:0000256" key="1">
    <source>
        <dbReference type="ARBA" id="ARBA00004141"/>
    </source>
</evidence>
<dbReference type="PROSITE" id="PS50297">
    <property type="entry name" value="ANK_REP_REGION"/>
    <property type="match status" value="1"/>
</dbReference>
<feature type="domain" description="Ion transport" evidence="11">
    <location>
        <begin position="487"/>
        <end position="768"/>
    </location>
</feature>
<keyword evidence="7" id="KW-0407">Ion channel</keyword>
<evidence type="ECO:0000313" key="12">
    <source>
        <dbReference type="EMBL" id="CAL8123843.1"/>
    </source>
</evidence>
<feature type="compositionally biased region" description="Low complexity" evidence="9">
    <location>
        <begin position="1234"/>
        <end position="1244"/>
    </location>
</feature>
<dbReference type="InterPro" id="IPR002110">
    <property type="entry name" value="Ankyrin_rpt"/>
</dbReference>
<dbReference type="Pfam" id="PF00520">
    <property type="entry name" value="Ion_trans"/>
    <property type="match status" value="1"/>
</dbReference>
<evidence type="ECO:0000256" key="9">
    <source>
        <dbReference type="SAM" id="MobiDB-lite"/>
    </source>
</evidence>
<protein>
    <recommendedName>
        <fullName evidence="11">Ion transport domain-containing protein</fullName>
    </recommendedName>
</protein>
<feature type="compositionally biased region" description="Acidic residues" evidence="9">
    <location>
        <begin position="906"/>
        <end position="917"/>
    </location>
</feature>
<dbReference type="InterPro" id="IPR005821">
    <property type="entry name" value="Ion_trans_dom"/>
</dbReference>
<feature type="repeat" description="ANK" evidence="8">
    <location>
        <begin position="118"/>
        <end position="140"/>
    </location>
</feature>
<dbReference type="InterPro" id="IPR036770">
    <property type="entry name" value="Ankyrin_rpt-contain_sf"/>
</dbReference>
<accession>A0ABP1R9U2</accession>
<evidence type="ECO:0000313" key="13">
    <source>
        <dbReference type="Proteomes" id="UP001642540"/>
    </source>
</evidence>
<feature type="transmembrane region" description="Helical" evidence="10">
    <location>
        <begin position="524"/>
        <end position="543"/>
    </location>
</feature>
<evidence type="ECO:0000256" key="7">
    <source>
        <dbReference type="ARBA" id="ARBA00023303"/>
    </source>
</evidence>
<feature type="region of interest" description="Disordered" evidence="9">
    <location>
        <begin position="222"/>
        <end position="246"/>
    </location>
</feature>
<evidence type="ECO:0000256" key="3">
    <source>
        <dbReference type="ARBA" id="ARBA00022692"/>
    </source>
</evidence>
<name>A0ABP1R9U2_9HEXA</name>
<dbReference type="EMBL" id="CAXLJM020000068">
    <property type="protein sequence ID" value="CAL8123843.1"/>
    <property type="molecule type" value="Genomic_DNA"/>
</dbReference>
<evidence type="ECO:0000256" key="10">
    <source>
        <dbReference type="SAM" id="Phobius"/>
    </source>
</evidence>
<dbReference type="InterPro" id="IPR002153">
    <property type="entry name" value="TRPC_channel"/>
</dbReference>
<gene>
    <name evidence="12" type="ORF">ODALV1_LOCUS20341</name>
</gene>
<feature type="compositionally biased region" description="Low complexity" evidence="9">
    <location>
        <begin position="971"/>
        <end position="984"/>
    </location>
</feature>
<dbReference type="Proteomes" id="UP001642540">
    <property type="component" value="Unassembled WGS sequence"/>
</dbReference>
<feature type="transmembrane region" description="Helical" evidence="10">
    <location>
        <begin position="485"/>
        <end position="504"/>
    </location>
</feature>
<keyword evidence="13" id="KW-1185">Reference proteome</keyword>
<feature type="compositionally biased region" description="Polar residues" evidence="9">
    <location>
        <begin position="1250"/>
        <end position="1259"/>
    </location>
</feature>
<feature type="region of interest" description="Disordered" evidence="9">
    <location>
        <begin position="1233"/>
        <end position="1267"/>
    </location>
</feature>
<sequence length="1434" mass="161926">MGKKEKKDKKKKGKKSKSATQNASFTSVGRRGSNSSSTYGAVPVQGSGSDTDTSIQNQPSPIRRLSPSPVMAPLSSLDPEEYEFFSMVKSGDAQGVTRYLSSPEFARKGKNINRFNINGYTALHMAVRRQDEEMIHILLKTPNIQLYDTILHSVREDNLDITKLLLEINDKLMQEEGTLPTLAIPDDEDNKARPISSQSGISTSLRPINGIIRTSVTGLNDSGIRTTSTNSPTVTAGPSTRLKKDRRDDIPFDSEFHQVITPLMLAAQVGSTQLIDLFYKRGERLETLKFHHNLGCECEICAKLDGDGDMTRVHQRYHLYKAICQPEYICFMAQKMKKDPVNYAIDKIVKIRDIMKKDKAYDQMYTDFIKELEKYCVDMLSMCRTTLETTVFLSPKDTEEKKRLPHQHPRLWYTMGLNMKSFVAHANTQNTDWPAWETYGIIYRIFNLAIRVVAFPLIAIILFMAEGSNLAKTLGSPIGRFLNYVASYFVFLALVVIQVAFPYQRCNDVEPYYKINDNICKKRGAPNIGTEWPIIIYIFSFIASMLKRQSVSWYWRMKWNWYDVLFILSFLCTFACWLSAWMWTQMPENEPLISALDRLVWDPYSPEVLGECFLAIATMLAGWRLLRFIQIFEIIGPLQVIFGKQIAAFISTTAMFFGVLFAFASAMLAVYVPYKNYQGLNDHKEHKSQDDTFCDPYSAVPHLFSHLIDAGAAGSLLTWEIKLNETTVEEVHHYYTQTTGKIIIIIYHVIGVLMMYNMLTGYFGQTMGDILKDSDRIWKFARTELYLIHTKDTILPPPFNLIPTLKTLQNGMKYFTLIGKKDDPKAACSFRQCCYITASAKGDEWKKLRMMYRDLILELIFRYYKFRSDSQDKEQASRDDVLEIGEEITELKEKLRIDGKVGHQDNDDDDDSEDEDFNNFPRRPPSEPPSNWRKLQGRADDIGNTQSNVNPSASAAGGGGNTQSSPVLRAQPQGSNSPQPGPSGTQRFNASPVSKPPIIPKTPPSAHTTPPPKPPTRYSFSKPSSPPMNLGLFESGASVKANPTVQMVNYQTPPHKGNQQSYTVVRTESSSLMQLPPQSPKTNQPIKTNSKVGDLNRNESDSLYGSTTVANVAQMPLYNNNRNDRFSWMDSAHFPPPARQEKTAGFKGRLSNSDTWDQSALTKFPPPVARANMKQRGDDFGSPVIGGSGEPTLPQPLSFKGRLSNSDTWDQTPLLKYPPTIVRENMREMREDFGSLGLSGSGALTKVNPRDSNTWNKTPLQECPPPVVRENFKERANDFGEINKGVPFVKPNPRDSNTWDKSPLYNFPPPIVRETLKQRADDFGRVISSSAAVKPNPRDSSTWDKTPISKFPPPVVRDNLKKMVDDFEGGRTDAMKPNPRDSSTWDKTPVLNFPPPIVRENMKEQTDDFGSLSRGSSGESMEPNPRDSETWDES</sequence>
<feature type="compositionally biased region" description="Pro residues" evidence="9">
    <location>
        <begin position="994"/>
        <end position="1015"/>
    </location>
</feature>
<evidence type="ECO:0000256" key="8">
    <source>
        <dbReference type="PROSITE-ProRule" id="PRU00023"/>
    </source>
</evidence>
<comment type="caution">
    <text evidence="12">The sequence shown here is derived from an EMBL/GenBank/DDBJ whole genome shotgun (WGS) entry which is preliminary data.</text>
</comment>
<evidence type="ECO:0000256" key="2">
    <source>
        <dbReference type="ARBA" id="ARBA00022448"/>
    </source>
</evidence>
<feature type="compositionally biased region" description="Polar residues" evidence="9">
    <location>
        <begin position="1041"/>
        <end position="1068"/>
    </location>
</feature>
<comment type="subcellular location">
    <subcellularLocation>
        <location evidence="1">Membrane</location>
        <topology evidence="1">Multi-pass membrane protein</topology>
    </subcellularLocation>
</comment>
<feature type="compositionally biased region" description="Basic and acidic residues" evidence="9">
    <location>
        <begin position="895"/>
        <end position="905"/>
    </location>
</feature>
<feature type="region of interest" description="Disordered" evidence="9">
    <location>
        <begin position="1"/>
        <end position="73"/>
    </location>
</feature>
<keyword evidence="8" id="KW-0040">ANK repeat</keyword>
<evidence type="ECO:0000256" key="5">
    <source>
        <dbReference type="ARBA" id="ARBA00023065"/>
    </source>
</evidence>
<evidence type="ECO:0000259" key="11">
    <source>
        <dbReference type="Pfam" id="PF00520"/>
    </source>
</evidence>
<feature type="compositionally biased region" description="Basic and acidic residues" evidence="9">
    <location>
        <begin position="1424"/>
        <end position="1434"/>
    </location>
</feature>
<feature type="region of interest" description="Disordered" evidence="9">
    <location>
        <begin position="1282"/>
        <end position="1307"/>
    </location>
</feature>
<feature type="transmembrane region" description="Helical" evidence="10">
    <location>
        <begin position="742"/>
        <end position="763"/>
    </location>
</feature>
<feature type="compositionally biased region" description="Polar residues" evidence="9">
    <location>
        <begin position="46"/>
        <end position="60"/>
    </location>
</feature>
<feature type="compositionally biased region" description="Basic residues" evidence="9">
    <location>
        <begin position="1"/>
        <end position="17"/>
    </location>
</feature>
<keyword evidence="6 10" id="KW-0472">Membrane</keyword>
<dbReference type="SMART" id="SM00248">
    <property type="entry name" value="ANK"/>
    <property type="match status" value="2"/>
</dbReference>
<feature type="transmembrane region" description="Helical" evidence="10">
    <location>
        <begin position="646"/>
        <end position="672"/>
    </location>
</feature>
<feature type="region of interest" description="Disordered" evidence="9">
    <location>
        <begin position="1129"/>
        <end position="1214"/>
    </location>
</feature>
<feature type="compositionally biased region" description="Basic and acidic residues" evidence="9">
    <location>
        <begin position="1358"/>
        <end position="1374"/>
    </location>
</feature>
<feature type="region of interest" description="Disordered" evidence="9">
    <location>
        <begin position="1327"/>
        <end position="1434"/>
    </location>
</feature>
<feature type="compositionally biased region" description="Polar residues" evidence="9">
    <location>
        <begin position="222"/>
        <end position="238"/>
    </location>
</feature>
<keyword evidence="2" id="KW-0813">Transport</keyword>
<proteinExistence type="predicted"/>
<reference evidence="12 13" key="1">
    <citation type="submission" date="2024-08" db="EMBL/GenBank/DDBJ databases">
        <authorList>
            <person name="Cucini C."/>
            <person name="Frati F."/>
        </authorList>
    </citation>
    <scope>NUCLEOTIDE SEQUENCE [LARGE SCALE GENOMIC DNA]</scope>
</reference>
<feature type="transmembrane region" description="Helical" evidence="10">
    <location>
        <begin position="564"/>
        <end position="584"/>
    </location>
</feature>
<organism evidence="12 13">
    <name type="scientific">Orchesella dallaii</name>
    <dbReference type="NCBI Taxonomy" id="48710"/>
    <lineage>
        <taxon>Eukaryota</taxon>
        <taxon>Metazoa</taxon>
        <taxon>Ecdysozoa</taxon>
        <taxon>Arthropoda</taxon>
        <taxon>Hexapoda</taxon>
        <taxon>Collembola</taxon>
        <taxon>Entomobryomorpha</taxon>
        <taxon>Entomobryoidea</taxon>
        <taxon>Orchesellidae</taxon>
        <taxon>Orchesellinae</taxon>
        <taxon>Orchesella</taxon>
    </lineage>
</organism>
<evidence type="ECO:0000256" key="4">
    <source>
        <dbReference type="ARBA" id="ARBA00022989"/>
    </source>
</evidence>
<feature type="compositionally biased region" description="Polar residues" evidence="9">
    <location>
        <begin position="18"/>
        <end position="39"/>
    </location>
</feature>
<keyword evidence="5" id="KW-0406">Ion transport</keyword>
<keyword evidence="3 10" id="KW-0812">Transmembrane</keyword>
<dbReference type="Pfam" id="PF13637">
    <property type="entry name" value="Ank_4"/>
    <property type="match status" value="1"/>
</dbReference>
<dbReference type="PROSITE" id="PS50088">
    <property type="entry name" value="ANK_REPEAT"/>
    <property type="match status" value="1"/>
</dbReference>
<feature type="compositionally biased region" description="Polar residues" evidence="9">
    <location>
        <begin position="1150"/>
        <end position="1161"/>
    </location>
</feature>